<name>W9VNG4_9GAMM</name>
<reference evidence="1 2" key="2">
    <citation type="journal article" date="2015" name="Syst. Appl. Microbiol.">
        <title>Nitrincola nitratireducens sp. nov. isolated from a haloalkaline crater lake.</title>
        <authorList>
            <person name="Singh A."/>
            <person name="Vaidya B."/>
            <person name="Tanuku N.R."/>
            <person name="Pinnaka A.K."/>
        </authorList>
    </citation>
    <scope>NUCLEOTIDE SEQUENCE [LARGE SCALE GENOMIC DNA]</scope>
    <source>
        <strain evidence="1 2">AK23</strain>
    </source>
</reference>
<evidence type="ECO:0000313" key="2">
    <source>
        <dbReference type="Proteomes" id="UP000019464"/>
    </source>
</evidence>
<accession>W9VNG4</accession>
<dbReference type="EMBL" id="AONB01000003">
    <property type="protein sequence ID" value="EXJ12025.1"/>
    <property type="molecule type" value="Genomic_DNA"/>
</dbReference>
<dbReference type="Proteomes" id="UP000019464">
    <property type="component" value="Unassembled WGS sequence"/>
</dbReference>
<gene>
    <name evidence="1" type="ORF">D791_00907</name>
</gene>
<keyword evidence="2" id="KW-1185">Reference proteome</keyword>
<proteinExistence type="predicted"/>
<reference evidence="2" key="1">
    <citation type="submission" date="2012-11" db="EMBL/GenBank/DDBJ databases">
        <authorList>
            <person name="Singh A."/>
            <person name="Pinnaka A.K."/>
            <person name="Vaidya B."/>
        </authorList>
    </citation>
    <scope>NUCLEOTIDE SEQUENCE [LARGE SCALE GENOMIC DNA]</scope>
    <source>
        <strain evidence="2">AK23</strain>
    </source>
</reference>
<dbReference type="AlphaFoldDB" id="W9VNG4"/>
<comment type="caution">
    <text evidence="1">The sequence shown here is derived from an EMBL/GenBank/DDBJ whole genome shotgun (WGS) entry which is preliminary data.</text>
</comment>
<evidence type="ECO:0000313" key="1">
    <source>
        <dbReference type="EMBL" id="EXJ12025.1"/>
    </source>
</evidence>
<organism evidence="1 2">
    <name type="scientific">Nitrincola nitratireducens</name>
    <dbReference type="NCBI Taxonomy" id="1229521"/>
    <lineage>
        <taxon>Bacteria</taxon>
        <taxon>Pseudomonadati</taxon>
        <taxon>Pseudomonadota</taxon>
        <taxon>Gammaproteobacteria</taxon>
        <taxon>Oceanospirillales</taxon>
        <taxon>Oceanospirillaceae</taxon>
        <taxon>Nitrincola</taxon>
    </lineage>
</organism>
<protein>
    <submittedName>
        <fullName evidence="1">Uncharacterized protein</fullName>
    </submittedName>
</protein>
<sequence length="33" mass="4195">MLDKVRPFSAYMFMLWYPIRYFDKNLVPTFYLQ</sequence>